<comment type="caution">
    <text evidence="2">The sequence shown here is derived from an EMBL/GenBank/DDBJ whole genome shotgun (WGS) entry which is preliminary data.</text>
</comment>
<evidence type="ECO:0000313" key="2">
    <source>
        <dbReference type="EMBL" id="OWM64437.1"/>
    </source>
</evidence>
<dbReference type="AlphaFoldDB" id="A0A218VV61"/>
<sequence length="234" mass="25703">MTKSESKSLRRGMLREESEELEALEPLLRKFLKDFEFENEDDIEFLQDAVDSAGALAFASETASSSLGAPSTGWNTSELWERRRASTVTPGGARIFLWRRARQRAALPPDLRGRTRSPRRTALDPDPEAGVPRLLLKRRQGLPLECCGRGHGVVVVRGEREAGLAEPAVSGVGRGGEVIRRHADVVDAGGGHCRRSCRGGVEEDQKIVAVKVLNMSKMGTIKSFLVECEALRNI</sequence>
<evidence type="ECO:0008006" key="4">
    <source>
        <dbReference type="Google" id="ProtNLM"/>
    </source>
</evidence>
<protein>
    <recommendedName>
        <fullName evidence="4">Protein kinase domain-containing protein</fullName>
    </recommendedName>
</protein>
<feature type="region of interest" description="Disordered" evidence="1">
    <location>
        <begin position="108"/>
        <end position="130"/>
    </location>
</feature>
<dbReference type="Proteomes" id="UP000197138">
    <property type="component" value="Unassembled WGS sequence"/>
</dbReference>
<accession>A0A218VV61</accession>
<proteinExistence type="predicted"/>
<organism evidence="2 3">
    <name type="scientific">Punica granatum</name>
    <name type="common">Pomegranate</name>
    <dbReference type="NCBI Taxonomy" id="22663"/>
    <lineage>
        <taxon>Eukaryota</taxon>
        <taxon>Viridiplantae</taxon>
        <taxon>Streptophyta</taxon>
        <taxon>Embryophyta</taxon>
        <taxon>Tracheophyta</taxon>
        <taxon>Spermatophyta</taxon>
        <taxon>Magnoliopsida</taxon>
        <taxon>eudicotyledons</taxon>
        <taxon>Gunneridae</taxon>
        <taxon>Pentapetalae</taxon>
        <taxon>rosids</taxon>
        <taxon>malvids</taxon>
        <taxon>Myrtales</taxon>
        <taxon>Lythraceae</taxon>
        <taxon>Punica</taxon>
    </lineage>
</organism>
<gene>
    <name evidence="2" type="ORF">CDL15_Pgr020404</name>
</gene>
<name>A0A218VV61_PUNGR</name>
<reference evidence="3" key="1">
    <citation type="journal article" date="2017" name="Plant J.">
        <title>The pomegranate (Punica granatum L.) genome and the genomics of punicalagin biosynthesis.</title>
        <authorList>
            <person name="Qin G."/>
            <person name="Xu C."/>
            <person name="Ming R."/>
            <person name="Tang H."/>
            <person name="Guyot R."/>
            <person name="Kramer E.M."/>
            <person name="Hu Y."/>
            <person name="Yi X."/>
            <person name="Qi Y."/>
            <person name="Xu X."/>
            <person name="Gao Z."/>
            <person name="Pan H."/>
            <person name="Jian J."/>
            <person name="Tian Y."/>
            <person name="Yue Z."/>
            <person name="Xu Y."/>
        </authorList>
    </citation>
    <scope>NUCLEOTIDE SEQUENCE [LARGE SCALE GENOMIC DNA]</scope>
    <source>
        <strain evidence="3">cv. Dabenzi</strain>
    </source>
</reference>
<evidence type="ECO:0000313" key="3">
    <source>
        <dbReference type="Proteomes" id="UP000197138"/>
    </source>
</evidence>
<dbReference type="EMBL" id="MTKT01005809">
    <property type="protein sequence ID" value="OWM64437.1"/>
    <property type="molecule type" value="Genomic_DNA"/>
</dbReference>
<evidence type="ECO:0000256" key="1">
    <source>
        <dbReference type="SAM" id="MobiDB-lite"/>
    </source>
</evidence>